<dbReference type="Pfam" id="PF06725">
    <property type="entry name" value="3D"/>
    <property type="match status" value="1"/>
</dbReference>
<dbReference type="SUPFAM" id="SSF49785">
    <property type="entry name" value="Galactose-binding domain-like"/>
    <property type="match status" value="1"/>
</dbReference>
<feature type="domain" description="CBM-cenC" evidence="5">
    <location>
        <begin position="34"/>
        <end position="144"/>
    </location>
</feature>
<dbReference type="PANTHER" id="PTHR39160:SF4">
    <property type="entry name" value="RESUSCITATION-PROMOTING FACTOR RPFB"/>
    <property type="match status" value="1"/>
</dbReference>
<dbReference type="PANTHER" id="PTHR39160">
    <property type="entry name" value="CELL WALL-BINDING PROTEIN YOCH"/>
    <property type="match status" value="1"/>
</dbReference>
<gene>
    <name evidence="7" type="ORF">ACFFTR_39205</name>
</gene>
<dbReference type="InterPro" id="IPR003305">
    <property type="entry name" value="CenC_carb-bd"/>
</dbReference>
<dbReference type="InterPro" id="IPR008979">
    <property type="entry name" value="Galactose-bd-like_sf"/>
</dbReference>
<dbReference type="InterPro" id="IPR059180">
    <property type="entry name" value="3D_YorM"/>
</dbReference>
<evidence type="ECO:0000256" key="4">
    <source>
        <dbReference type="SAM" id="SignalP"/>
    </source>
</evidence>
<dbReference type="Gene3D" id="2.60.120.260">
    <property type="entry name" value="Galactose-binding domain-like"/>
    <property type="match status" value="1"/>
</dbReference>
<feature type="chain" id="PRO_5047459285" evidence="4">
    <location>
        <begin position="32"/>
        <end position="433"/>
    </location>
</feature>
<evidence type="ECO:0000256" key="1">
    <source>
        <dbReference type="ARBA" id="ARBA00022729"/>
    </source>
</evidence>
<name>A0ABV5MJW7_9ACTN</name>
<feature type="signal peptide" evidence="4">
    <location>
        <begin position="1"/>
        <end position="31"/>
    </location>
</feature>
<accession>A0ABV5MJW7</accession>
<organism evidence="7 8">
    <name type="scientific">Dactylosporangium vinaceum</name>
    <dbReference type="NCBI Taxonomy" id="53362"/>
    <lineage>
        <taxon>Bacteria</taxon>
        <taxon>Bacillati</taxon>
        <taxon>Actinomycetota</taxon>
        <taxon>Actinomycetes</taxon>
        <taxon>Micromonosporales</taxon>
        <taxon>Micromonosporaceae</taxon>
        <taxon>Dactylosporangium</taxon>
    </lineage>
</organism>
<evidence type="ECO:0000313" key="7">
    <source>
        <dbReference type="EMBL" id="MFB9449141.1"/>
    </source>
</evidence>
<feature type="domain" description="3D" evidence="6">
    <location>
        <begin position="377"/>
        <end position="431"/>
    </location>
</feature>
<evidence type="ECO:0000259" key="5">
    <source>
        <dbReference type="Pfam" id="PF02018"/>
    </source>
</evidence>
<protein>
    <submittedName>
        <fullName evidence="7">Carbohydrate binding domain-containing protein</fullName>
    </submittedName>
</protein>
<comment type="caution">
    <text evidence="7">The sequence shown here is derived from an EMBL/GenBank/DDBJ whole genome shotgun (WGS) entry which is preliminary data.</text>
</comment>
<keyword evidence="8" id="KW-1185">Reference proteome</keyword>
<keyword evidence="2" id="KW-0378">Hydrolase</keyword>
<dbReference type="InterPro" id="IPR010611">
    <property type="entry name" value="3D_dom"/>
</dbReference>
<evidence type="ECO:0000313" key="8">
    <source>
        <dbReference type="Proteomes" id="UP001589608"/>
    </source>
</evidence>
<dbReference type="EMBL" id="JBHMCA010000063">
    <property type="protein sequence ID" value="MFB9449141.1"/>
    <property type="molecule type" value="Genomic_DNA"/>
</dbReference>
<dbReference type="CDD" id="cd14667">
    <property type="entry name" value="3D_containing_proteins"/>
    <property type="match status" value="1"/>
</dbReference>
<keyword evidence="1 4" id="KW-0732">Signal</keyword>
<dbReference type="InterPro" id="IPR051933">
    <property type="entry name" value="Resuscitation_pf_RpfB"/>
</dbReference>
<evidence type="ECO:0000256" key="2">
    <source>
        <dbReference type="ARBA" id="ARBA00022801"/>
    </source>
</evidence>
<feature type="compositionally biased region" description="Low complexity" evidence="3">
    <location>
        <begin position="181"/>
        <end position="198"/>
    </location>
</feature>
<feature type="region of interest" description="Disordered" evidence="3">
    <location>
        <begin position="161"/>
        <end position="217"/>
    </location>
</feature>
<proteinExistence type="predicted"/>
<dbReference type="RefSeq" id="WP_223092807.1">
    <property type="nucleotide sequence ID" value="NZ_CP061913.1"/>
</dbReference>
<dbReference type="Pfam" id="PF02018">
    <property type="entry name" value="CBM_4_9"/>
    <property type="match status" value="1"/>
</dbReference>
<sequence>MRRWKGLAVAAGCASVAAVVGITAMVLPASAGANAVGDPGFESGLTGWSCSGTVSAAAGTVHSGAAALKASPGAADTAQCTQAVAVSPNTTYTLTAWINGSYVYIGASGASIWTPSTGGAFQQLSTSFTTSATTTSVTVFVHGWYGQPTYYADDFVLTSGAGGGPTTTPPPTSTPPPASPSPSRSASPAASPSRTASPSPTPPTSPTGGTGPGAGLAACQFWSTVTPPVRTVGPSHDAASQAPMISLAGRLPAPSTVSGSLHGPSVTITFSRVAGAVAYRVWRNSQSVGWVDDWGQATLSVTDTAPCRNAHYTIAALRSDGSDASTGALSQPYVLADSGTVQPYAIPAGTRLQYEITSYNDAGQTASGMNTALGICAVDTRYIPWGTRFKVDGYGYCYAADIGTWIQGEIVDVWLPGAEADSWGVQQRTITIQ</sequence>
<feature type="compositionally biased region" description="Pro residues" evidence="3">
    <location>
        <begin position="167"/>
        <end position="180"/>
    </location>
</feature>
<evidence type="ECO:0000256" key="3">
    <source>
        <dbReference type="SAM" id="MobiDB-lite"/>
    </source>
</evidence>
<dbReference type="Proteomes" id="UP001589608">
    <property type="component" value="Unassembled WGS sequence"/>
</dbReference>
<evidence type="ECO:0000259" key="6">
    <source>
        <dbReference type="Pfam" id="PF06725"/>
    </source>
</evidence>
<reference evidence="7 8" key="1">
    <citation type="submission" date="2024-09" db="EMBL/GenBank/DDBJ databases">
        <authorList>
            <person name="Sun Q."/>
            <person name="Mori K."/>
        </authorList>
    </citation>
    <scope>NUCLEOTIDE SEQUENCE [LARGE SCALE GENOMIC DNA]</scope>
    <source>
        <strain evidence="7 8">JCM 3307</strain>
    </source>
</reference>